<evidence type="ECO:0000256" key="3">
    <source>
        <dbReference type="ARBA" id="ARBA00022692"/>
    </source>
</evidence>
<keyword evidence="2" id="KW-1003">Cell membrane</keyword>
<feature type="region of interest" description="Disordered" evidence="6">
    <location>
        <begin position="104"/>
        <end position="145"/>
    </location>
</feature>
<comment type="subcellular location">
    <subcellularLocation>
        <location evidence="1">Cell membrane</location>
        <topology evidence="1">Multi-pass membrane protein</topology>
    </subcellularLocation>
</comment>
<evidence type="ECO:0000256" key="5">
    <source>
        <dbReference type="ARBA" id="ARBA00023136"/>
    </source>
</evidence>
<evidence type="ECO:0000313" key="10">
    <source>
        <dbReference type="Proteomes" id="UP001589667"/>
    </source>
</evidence>
<evidence type="ECO:0000256" key="6">
    <source>
        <dbReference type="SAM" id="MobiDB-lite"/>
    </source>
</evidence>
<dbReference type="RefSeq" id="WP_157425312.1">
    <property type="nucleotide sequence ID" value="NZ_BAAANI010000003.1"/>
</dbReference>
<dbReference type="InterPro" id="IPR027379">
    <property type="entry name" value="CLS_N"/>
</dbReference>
<evidence type="ECO:0000259" key="8">
    <source>
        <dbReference type="Pfam" id="PF13396"/>
    </source>
</evidence>
<evidence type="ECO:0000256" key="4">
    <source>
        <dbReference type="ARBA" id="ARBA00022989"/>
    </source>
</evidence>
<keyword evidence="3 7" id="KW-0812">Transmembrane</keyword>
<dbReference type="EMBL" id="JBHMBL010000003">
    <property type="protein sequence ID" value="MFB9643529.1"/>
    <property type="molecule type" value="Genomic_DNA"/>
</dbReference>
<evidence type="ECO:0000256" key="7">
    <source>
        <dbReference type="SAM" id="Phobius"/>
    </source>
</evidence>
<name>A0ABV5ST48_9MICO</name>
<keyword evidence="5 7" id="KW-0472">Membrane</keyword>
<feature type="domain" description="Cardiolipin synthase N-terminal" evidence="8">
    <location>
        <begin position="14"/>
        <end position="59"/>
    </location>
</feature>
<proteinExistence type="predicted"/>
<sequence>MARLLFGLGVAVVIFTVYAVVDCALLDRLRIRGLKRGWWIVVILVVPVIGGLLWFFVGRGGSLNRPAGRSRTVAPDDDTEFLRRLGDDAVQADRIRRLEEELAELDGETDASAGGPGAGSKADPGKRPDNPDAPGEAGPSPRPNA</sequence>
<dbReference type="Pfam" id="PF13396">
    <property type="entry name" value="PLDc_N"/>
    <property type="match status" value="1"/>
</dbReference>
<comment type="caution">
    <text evidence="9">The sequence shown here is derived from an EMBL/GenBank/DDBJ whole genome shotgun (WGS) entry which is preliminary data.</text>
</comment>
<evidence type="ECO:0000313" key="9">
    <source>
        <dbReference type="EMBL" id="MFB9643529.1"/>
    </source>
</evidence>
<feature type="transmembrane region" description="Helical" evidence="7">
    <location>
        <begin position="38"/>
        <end position="57"/>
    </location>
</feature>
<evidence type="ECO:0000256" key="2">
    <source>
        <dbReference type="ARBA" id="ARBA00022475"/>
    </source>
</evidence>
<keyword evidence="4 7" id="KW-1133">Transmembrane helix</keyword>
<organism evidence="9 10">
    <name type="scientific">Agromyces lapidis</name>
    <dbReference type="NCBI Taxonomy" id="279574"/>
    <lineage>
        <taxon>Bacteria</taxon>
        <taxon>Bacillati</taxon>
        <taxon>Actinomycetota</taxon>
        <taxon>Actinomycetes</taxon>
        <taxon>Micrococcales</taxon>
        <taxon>Microbacteriaceae</taxon>
        <taxon>Agromyces</taxon>
    </lineage>
</organism>
<dbReference type="Proteomes" id="UP001589667">
    <property type="component" value="Unassembled WGS sequence"/>
</dbReference>
<protein>
    <submittedName>
        <fullName evidence="9">PLDc N-terminal domain-containing protein</fullName>
    </submittedName>
</protein>
<evidence type="ECO:0000256" key="1">
    <source>
        <dbReference type="ARBA" id="ARBA00004651"/>
    </source>
</evidence>
<reference evidence="9 10" key="1">
    <citation type="submission" date="2024-09" db="EMBL/GenBank/DDBJ databases">
        <authorList>
            <person name="Sun Q."/>
            <person name="Mori K."/>
        </authorList>
    </citation>
    <scope>NUCLEOTIDE SEQUENCE [LARGE SCALE GENOMIC DNA]</scope>
    <source>
        <strain evidence="9 10">JCM 14321</strain>
    </source>
</reference>
<gene>
    <name evidence="9" type="ORF">ACFFQV_14630</name>
</gene>
<accession>A0ABV5ST48</accession>
<keyword evidence="10" id="KW-1185">Reference proteome</keyword>